<dbReference type="PANTHER" id="PTHR46910">
    <property type="entry name" value="TRANSCRIPTION FACTOR PDR1"/>
    <property type="match status" value="1"/>
</dbReference>
<dbReference type="EMBL" id="JAVRRD010000059">
    <property type="protein sequence ID" value="KAK5043519.1"/>
    <property type="molecule type" value="Genomic_DNA"/>
</dbReference>
<reference evidence="2 3" key="1">
    <citation type="submission" date="2023-08" db="EMBL/GenBank/DDBJ databases">
        <title>Black Yeasts Isolated from many extreme environments.</title>
        <authorList>
            <person name="Coleine C."/>
            <person name="Stajich J.E."/>
            <person name="Selbmann L."/>
        </authorList>
    </citation>
    <scope>NUCLEOTIDE SEQUENCE [LARGE SCALE GENOMIC DNA]</scope>
    <source>
        <strain evidence="2 3">CCFEE 5792</strain>
    </source>
</reference>
<protein>
    <recommendedName>
        <fullName evidence="4">Transcription factor domain-containing protein</fullName>
    </recommendedName>
</protein>
<dbReference type="Proteomes" id="UP001358417">
    <property type="component" value="Unassembled WGS sequence"/>
</dbReference>
<evidence type="ECO:0000313" key="3">
    <source>
        <dbReference type="Proteomes" id="UP001358417"/>
    </source>
</evidence>
<dbReference type="GO" id="GO:0003700">
    <property type="term" value="F:DNA-binding transcription factor activity"/>
    <property type="evidence" value="ECO:0007669"/>
    <property type="project" value="InterPro"/>
</dbReference>
<dbReference type="RefSeq" id="XP_064699906.1">
    <property type="nucleotide sequence ID" value="XM_064854980.1"/>
</dbReference>
<dbReference type="PANTHER" id="PTHR46910:SF13">
    <property type="entry name" value="SPECIFIC TRANSCRIPTION FACTOR, PUTATIVE (AFU_ORTHOLOGUE AFUA_4G06190)-RELATED"/>
    <property type="match status" value="1"/>
</dbReference>
<dbReference type="InterPro" id="IPR050987">
    <property type="entry name" value="AtrR-like"/>
</dbReference>
<keyword evidence="3" id="KW-1185">Reference proteome</keyword>
<sequence>MGNTQVHQDNAQKLMLGAEERKAPVFAGPSSAIFSFQVADLVLRDQCDPTSVTKQRDQITGVLTEDEVEVCLSPEEELNHECAVSQDVITRSEAIRLARVYSDVINLLHPILDMQSILGCVDALYAAGGNVIQQATNNMSHMKMAIAIALLAEKGGVCATAAAIYQSIKPQIADVTLSHSFSLDGQILLIMTAFFHMYTDDLRLATRVVAVTARIAIEAGLHRRNVLLQRFPDGTEQKKVLIMMFTLSVIDRQLNFNSGLPFTMRDIELEVPKGDDLPPYVKAMASYVDFGAQAWAAILDTRGRLKRQFEETNYQFLSYQVIRWIDSLPDELKPQQYLVPPNGKYLSMSEQDSATCSLRCILHLRANQIKILILRPLLFSAQSAQEKPRRVSEVGQVAIDTIDRIVEFHQRTDLCDKQWPILNQFLSSALSTLLLLYIHLLDGLHLQSVEPAPIDIQIVGQGIRSAVDLVQIAKNRSSQRLWKLLNSPSGLLQRLGLDLGAGKSQNSMDISAGSSTGTCAGSCAPLELEPASGEGISQTNNCIPVIAQSQCPALNHVGDCMDLEGDLFGYFGLAGGNNFDAFSPTGMYMPMVPNQFDNFFCYQ</sequence>
<gene>
    <name evidence="2" type="ORF">LTR84_011450</name>
</gene>
<name>A0AAV9MUE7_9EURO</name>
<accession>A0AAV9MUE7</accession>
<dbReference type="GeneID" id="89979601"/>
<organism evidence="2 3">
    <name type="scientific">Exophiala bonariae</name>
    <dbReference type="NCBI Taxonomy" id="1690606"/>
    <lineage>
        <taxon>Eukaryota</taxon>
        <taxon>Fungi</taxon>
        <taxon>Dikarya</taxon>
        <taxon>Ascomycota</taxon>
        <taxon>Pezizomycotina</taxon>
        <taxon>Eurotiomycetes</taxon>
        <taxon>Chaetothyriomycetidae</taxon>
        <taxon>Chaetothyriales</taxon>
        <taxon>Herpotrichiellaceae</taxon>
        <taxon>Exophiala</taxon>
    </lineage>
</organism>
<evidence type="ECO:0000313" key="2">
    <source>
        <dbReference type="EMBL" id="KAK5043519.1"/>
    </source>
</evidence>
<comment type="caution">
    <text evidence="2">The sequence shown here is derived from an EMBL/GenBank/DDBJ whole genome shotgun (WGS) entry which is preliminary data.</text>
</comment>
<proteinExistence type="predicted"/>
<keyword evidence="1" id="KW-0539">Nucleus</keyword>
<evidence type="ECO:0000256" key="1">
    <source>
        <dbReference type="ARBA" id="ARBA00023242"/>
    </source>
</evidence>
<dbReference type="AlphaFoldDB" id="A0AAV9MUE7"/>
<evidence type="ECO:0008006" key="4">
    <source>
        <dbReference type="Google" id="ProtNLM"/>
    </source>
</evidence>
<dbReference type="CDD" id="cd12148">
    <property type="entry name" value="fungal_TF_MHR"/>
    <property type="match status" value="1"/>
</dbReference>